<dbReference type="EMBL" id="BQNB010012168">
    <property type="protein sequence ID" value="GJT00096.1"/>
    <property type="molecule type" value="Genomic_DNA"/>
</dbReference>
<dbReference type="Gene3D" id="3.30.70.270">
    <property type="match status" value="2"/>
</dbReference>
<comment type="caution">
    <text evidence="6">The sequence shown here is derived from an EMBL/GenBank/DDBJ whole genome shotgun (WGS) entry which is preliminary data.</text>
</comment>
<dbReference type="Gene3D" id="3.30.420.10">
    <property type="entry name" value="Ribonuclease H-like superfamily/Ribonuclease H"/>
    <property type="match status" value="1"/>
</dbReference>
<dbReference type="CDD" id="cd09274">
    <property type="entry name" value="RNase_HI_RT_Ty3"/>
    <property type="match status" value="1"/>
</dbReference>
<evidence type="ECO:0000313" key="6">
    <source>
        <dbReference type="EMBL" id="GJT00096.1"/>
    </source>
</evidence>
<dbReference type="InterPro" id="IPR012337">
    <property type="entry name" value="RNaseH-like_sf"/>
</dbReference>
<feature type="region of interest" description="Disordered" evidence="2">
    <location>
        <begin position="678"/>
        <end position="727"/>
    </location>
</feature>
<protein>
    <submittedName>
        <fullName evidence="6">Nucleotidyltransferase, ribonuclease</fullName>
    </submittedName>
</protein>
<feature type="domain" description="Reverse transcriptase/retrotransposon-derived protein RNase H-like" evidence="4">
    <location>
        <begin position="192"/>
        <end position="286"/>
    </location>
</feature>
<dbReference type="PANTHER" id="PTHR37984">
    <property type="entry name" value="PROTEIN CBG26694"/>
    <property type="match status" value="1"/>
</dbReference>
<dbReference type="InterPro" id="IPR043128">
    <property type="entry name" value="Rev_trsase/Diguanyl_cyclase"/>
</dbReference>
<dbReference type="Pfam" id="PF17919">
    <property type="entry name" value="RT_RNaseH_2"/>
    <property type="match status" value="1"/>
</dbReference>
<dbReference type="InterPro" id="IPR056924">
    <property type="entry name" value="SH3_Tf2-1"/>
</dbReference>
<reference evidence="6" key="1">
    <citation type="journal article" date="2022" name="Int. J. Mol. Sci.">
        <title>Draft Genome of Tanacetum Coccineum: Genomic Comparison of Closely Related Tanacetum-Family Plants.</title>
        <authorList>
            <person name="Yamashiro T."/>
            <person name="Shiraishi A."/>
            <person name="Nakayama K."/>
            <person name="Satake H."/>
        </authorList>
    </citation>
    <scope>NUCLEOTIDE SEQUENCE</scope>
</reference>
<name>A0ABQ5ABS0_9ASTR</name>
<dbReference type="CDD" id="cd01647">
    <property type="entry name" value="RT_LTR"/>
    <property type="match status" value="1"/>
</dbReference>
<dbReference type="Proteomes" id="UP001151760">
    <property type="component" value="Unassembled WGS sequence"/>
</dbReference>
<dbReference type="Pfam" id="PF24626">
    <property type="entry name" value="SH3_Tf2-1"/>
    <property type="match status" value="1"/>
</dbReference>
<evidence type="ECO:0000256" key="2">
    <source>
        <dbReference type="SAM" id="MobiDB-lite"/>
    </source>
</evidence>
<dbReference type="PANTHER" id="PTHR37984:SF5">
    <property type="entry name" value="PROTEIN NYNRIN-LIKE"/>
    <property type="match status" value="1"/>
</dbReference>
<dbReference type="SUPFAM" id="SSF53098">
    <property type="entry name" value="Ribonuclease H-like"/>
    <property type="match status" value="1"/>
</dbReference>
<dbReference type="InterPro" id="IPR043502">
    <property type="entry name" value="DNA/RNA_pol_sf"/>
</dbReference>
<evidence type="ECO:0000256" key="1">
    <source>
        <dbReference type="ARBA" id="ARBA00023268"/>
    </source>
</evidence>
<dbReference type="InterPro" id="IPR050951">
    <property type="entry name" value="Retrovirus_Pol_polyprotein"/>
</dbReference>
<dbReference type="InterPro" id="IPR036397">
    <property type="entry name" value="RNaseH_sf"/>
</dbReference>
<gene>
    <name evidence="6" type="ORF">Tco_0821265</name>
</gene>
<feature type="compositionally biased region" description="Basic and acidic residues" evidence="2">
    <location>
        <begin position="717"/>
        <end position="727"/>
    </location>
</feature>
<organism evidence="6 7">
    <name type="scientific">Tanacetum coccineum</name>
    <dbReference type="NCBI Taxonomy" id="301880"/>
    <lineage>
        <taxon>Eukaryota</taxon>
        <taxon>Viridiplantae</taxon>
        <taxon>Streptophyta</taxon>
        <taxon>Embryophyta</taxon>
        <taxon>Tracheophyta</taxon>
        <taxon>Spermatophyta</taxon>
        <taxon>Magnoliopsida</taxon>
        <taxon>eudicotyledons</taxon>
        <taxon>Gunneridae</taxon>
        <taxon>Pentapetalae</taxon>
        <taxon>asterids</taxon>
        <taxon>campanulids</taxon>
        <taxon>Asterales</taxon>
        <taxon>Asteraceae</taxon>
        <taxon>Asteroideae</taxon>
        <taxon>Anthemideae</taxon>
        <taxon>Anthemidinae</taxon>
        <taxon>Tanacetum</taxon>
    </lineage>
</organism>
<accession>A0ABQ5ABS0</accession>
<keyword evidence="1" id="KW-0511">Multifunctional enzyme</keyword>
<dbReference type="SUPFAM" id="SSF56672">
    <property type="entry name" value="DNA/RNA polymerases"/>
    <property type="match status" value="1"/>
</dbReference>
<sequence length="727" mass="84009">MSPCTIPALLVLKKDGSWRMCVDSRTINKITIAYRFPIPRLDDTLDMLEGSKIFSKIDLRSGYHQIRIRPGDEWKTAFKTKDGLYEWLVMPFGLSNAPSTFSHLMNQCIQLKKWQFLNLNEVIVFLGFVITSHGIRVDEDKVRAIREWPKPQGISNVQSFHGLATFYRRFIRNFSIIMAPITQCMKKGKLEWGKEADESFAQIKEKLTSAPLLVLPNFDKLFTLECDASIVGIGAVLSQDGKPIAFFSEKLSEARQKWSTYELEFYAIYQSIHHWEQYLFHCEFVIYTDHEALNCEQNNNCQYFSRRAKVLVTLKTEVIGFEHLKDLYAEDDDFKQFWENKIVQPYVKLDGTLWHLFKTELNYSTSFHPQTNGQTEVVYKTLRNVIRCLCGDRPKQWDQFLAPAEFAFNNMVNRSTGKTPFQIVYQCPPKQAIDLVQLPALLGHSIAAQNMAERIEAVQAEVKQKLESSNEKYKVQSDKHRRMKTFSVGDQVMVHLRKKRFPVGMYNKLKMRKIGPCKVLQKINDNAYVIDLPEHLSISPTFNVADLYPSLIQMFLYILVTTRGRVFKKEKLWVTDAAKDGISLEFQRGCEYSDAHSKLGLVSHQSHNSPDQLNTEAEVVQIILTWIDNDIYSTVDACPNAFLTSTTTKMEKHEFDEIIAKRQERTANPLALVAQQQPAYHPQNHPTHYTKKSSTRSQQAATRTNHDREQDDQDDNDLAKERDLLAL</sequence>
<evidence type="ECO:0000259" key="5">
    <source>
        <dbReference type="Pfam" id="PF24626"/>
    </source>
</evidence>
<reference evidence="6" key="2">
    <citation type="submission" date="2022-01" db="EMBL/GenBank/DDBJ databases">
        <authorList>
            <person name="Yamashiro T."/>
            <person name="Shiraishi A."/>
            <person name="Satake H."/>
            <person name="Nakayama K."/>
        </authorList>
    </citation>
    <scope>NUCLEOTIDE SEQUENCE</scope>
</reference>
<proteinExistence type="predicted"/>
<dbReference type="Gene3D" id="3.10.10.10">
    <property type="entry name" value="HIV Type 1 Reverse Transcriptase, subunit A, domain 1"/>
    <property type="match status" value="1"/>
</dbReference>
<keyword evidence="7" id="KW-1185">Reference proteome</keyword>
<feature type="domain" description="Tf2-1-like SH3-like" evidence="5">
    <location>
        <begin position="489"/>
        <end position="549"/>
    </location>
</feature>
<evidence type="ECO:0000313" key="7">
    <source>
        <dbReference type="Proteomes" id="UP001151760"/>
    </source>
</evidence>
<dbReference type="InterPro" id="IPR000477">
    <property type="entry name" value="RT_dom"/>
</dbReference>
<evidence type="ECO:0000259" key="3">
    <source>
        <dbReference type="Pfam" id="PF00078"/>
    </source>
</evidence>
<evidence type="ECO:0000259" key="4">
    <source>
        <dbReference type="Pfam" id="PF17919"/>
    </source>
</evidence>
<dbReference type="Pfam" id="PF00078">
    <property type="entry name" value="RVT_1"/>
    <property type="match status" value="1"/>
</dbReference>
<dbReference type="InterPro" id="IPR041577">
    <property type="entry name" value="RT_RNaseH_2"/>
</dbReference>
<feature type="domain" description="Reverse transcriptase" evidence="3">
    <location>
        <begin position="12"/>
        <end position="114"/>
    </location>
</feature>